<dbReference type="SUPFAM" id="SSF53822">
    <property type="entry name" value="Periplasmic binding protein-like I"/>
    <property type="match status" value="1"/>
</dbReference>
<accession>A0ABV1KU82</accession>
<dbReference type="InterPro" id="IPR028082">
    <property type="entry name" value="Peripla_BP_I"/>
</dbReference>
<dbReference type="Gene3D" id="3.40.50.2300">
    <property type="match status" value="1"/>
</dbReference>
<dbReference type="Proteomes" id="UP001493487">
    <property type="component" value="Unassembled WGS sequence"/>
</dbReference>
<comment type="caution">
    <text evidence="1">The sequence shown here is derived from an EMBL/GenBank/DDBJ whole genome shotgun (WGS) entry which is preliminary data.</text>
</comment>
<protein>
    <submittedName>
        <fullName evidence="1">Uncharacterized protein</fullName>
    </submittedName>
</protein>
<evidence type="ECO:0000313" key="1">
    <source>
        <dbReference type="EMBL" id="MEQ4483582.1"/>
    </source>
</evidence>
<evidence type="ECO:0000313" key="2">
    <source>
        <dbReference type="Proteomes" id="UP001493487"/>
    </source>
</evidence>
<reference evidence="1 2" key="1">
    <citation type="journal article" date="2023" name="Genome Announc.">
        <title>Pan-Genome Analyses of the Genus Cohnella and Proposal of the Novel Species Cohnella silvisoli sp. nov., Isolated from Forest Soil.</title>
        <authorList>
            <person name="Wang C."/>
            <person name="Mao L."/>
            <person name="Bao G."/>
            <person name="Zhu H."/>
        </authorList>
    </citation>
    <scope>NUCLEOTIDE SEQUENCE [LARGE SCALE GENOMIC DNA]</scope>
    <source>
        <strain evidence="1 2">NL03-T5-1</strain>
    </source>
</reference>
<gene>
    <name evidence="1" type="ORF">QJS35_14405</name>
</gene>
<dbReference type="EMBL" id="JASKHM010000008">
    <property type="protein sequence ID" value="MEQ4483582.1"/>
    <property type="molecule type" value="Genomic_DNA"/>
</dbReference>
<name>A0ABV1KU82_9BACL</name>
<keyword evidence="2" id="KW-1185">Reference proteome</keyword>
<sequence length="136" mass="15726">MNLPSEHQREQAFIEVSGGSGKLFRIPWGEDVEQETNSLLQRLWEEKALPAKILCCNGPIGLATAHYLESRGRKDIDLAVIDFLPDMVKYPMIVYQQPMEEMAKKAYQRLIAQNNQGELWQPRNYPVHGEILQFNR</sequence>
<organism evidence="1 2">
    <name type="scientific">Cohnella silvisoli</name>
    <dbReference type="NCBI Taxonomy" id="2873699"/>
    <lineage>
        <taxon>Bacteria</taxon>
        <taxon>Bacillati</taxon>
        <taxon>Bacillota</taxon>
        <taxon>Bacilli</taxon>
        <taxon>Bacillales</taxon>
        <taxon>Paenibacillaceae</taxon>
        <taxon>Cohnella</taxon>
    </lineage>
</organism>
<proteinExistence type="predicted"/>